<feature type="compositionally biased region" description="Basic residues" evidence="1">
    <location>
        <begin position="54"/>
        <end position="64"/>
    </location>
</feature>
<evidence type="ECO:0000313" key="2">
    <source>
        <dbReference type="EMBL" id="CAI5790679.1"/>
    </source>
</evidence>
<proteinExistence type="predicted"/>
<evidence type="ECO:0000313" key="3">
    <source>
        <dbReference type="Proteomes" id="UP001178461"/>
    </source>
</evidence>
<dbReference type="Proteomes" id="UP001178461">
    <property type="component" value="Chromosome 13"/>
</dbReference>
<organism evidence="2 3">
    <name type="scientific">Podarcis lilfordi</name>
    <name type="common">Lilford's wall lizard</name>
    <dbReference type="NCBI Taxonomy" id="74358"/>
    <lineage>
        <taxon>Eukaryota</taxon>
        <taxon>Metazoa</taxon>
        <taxon>Chordata</taxon>
        <taxon>Craniata</taxon>
        <taxon>Vertebrata</taxon>
        <taxon>Euteleostomi</taxon>
        <taxon>Lepidosauria</taxon>
        <taxon>Squamata</taxon>
        <taxon>Bifurcata</taxon>
        <taxon>Unidentata</taxon>
        <taxon>Episquamata</taxon>
        <taxon>Laterata</taxon>
        <taxon>Lacertibaenia</taxon>
        <taxon>Lacertidae</taxon>
        <taxon>Podarcis</taxon>
    </lineage>
</organism>
<dbReference type="AlphaFoldDB" id="A0AA35L7V6"/>
<sequence>MNVVRHVLIPLPLPRDTCVRACVKEARGCGERSSIFRGLHCEKSAVSKAAVPERRRRGAGRGRKAFLPASGRGGSLADATWPRLQGSELPRLFSRCHDGTDASGSYPEVLVGLGRSGEEGDPPACKEARLGAE</sequence>
<gene>
    <name evidence="2" type="ORF">PODLI_1B024789</name>
</gene>
<accession>A0AA35L7V6</accession>
<evidence type="ECO:0000256" key="1">
    <source>
        <dbReference type="SAM" id="MobiDB-lite"/>
    </source>
</evidence>
<feature type="region of interest" description="Disordered" evidence="1">
    <location>
        <begin position="98"/>
        <end position="133"/>
    </location>
</feature>
<reference evidence="2" key="1">
    <citation type="submission" date="2022-12" db="EMBL/GenBank/DDBJ databases">
        <authorList>
            <person name="Alioto T."/>
            <person name="Alioto T."/>
            <person name="Gomez Garrido J."/>
        </authorList>
    </citation>
    <scope>NUCLEOTIDE SEQUENCE</scope>
</reference>
<protein>
    <submittedName>
        <fullName evidence="2">Uncharacterized protein</fullName>
    </submittedName>
</protein>
<dbReference type="EMBL" id="OX395138">
    <property type="protein sequence ID" value="CAI5790679.1"/>
    <property type="molecule type" value="Genomic_DNA"/>
</dbReference>
<feature type="compositionally biased region" description="Basic and acidic residues" evidence="1">
    <location>
        <begin position="124"/>
        <end position="133"/>
    </location>
</feature>
<feature type="region of interest" description="Disordered" evidence="1">
    <location>
        <begin position="52"/>
        <end position="80"/>
    </location>
</feature>
<name>A0AA35L7V6_9SAUR</name>
<keyword evidence="3" id="KW-1185">Reference proteome</keyword>